<accession>A0A2T3W4U8</accession>
<comment type="caution">
    <text evidence="2">The sequence shown here is derived from an EMBL/GenBank/DDBJ whole genome shotgun (WGS) entry which is preliminary data.</text>
</comment>
<dbReference type="EMBL" id="PYSV01000017">
    <property type="protein sequence ID" value="PTA66926.1"/>
    <property type="molecule type" value="Genomic_DNA"/>
</dbReference>
<proteinExistence type="predicted"/>
<dbReference type="AlphaFoldDB" id="A0A2T3W4U8"/>
<feature type="domain" description="Antitoxin SocA-like Panacea" evidence="1">
    <location>
        <begin position="60"/>
        <end position="140"/>
    </location>
</feature>
<organism evidence="2 3">
    <name type="scientific">Deinococcus arcticus</name>
    <dbReference type="NCBI Taxonomy" id="2136176"/>
    <lineage>
        <taxon>Bacteria</taxon>
        <taxon>Thermotogati</taxon>
        <taxon>Deinococcota</taxon>
        <taxon>Deinococci</taxon>
        <taxon>Deinococcales</taxon>
        <taxon>Deinococcaceae</taxon>
        <taxon>Deinococcus</taxon>
    </lineage>
</organism>
<keyword evidence="3" id="KW-1185">Reference proteome</keyword>
<name>A0A2T3W4U8_9DEIO</name>
<evidence type="ECO:0000313" key="2">
    <source>
        <dbReference type="EMBL" id="PTA66926.1"/>
    </source>
</evidence>
<protein>
    <recommendedName>
        <fullName evidence="1">Antitoxin SocA-like Panacea domain-containing protein</fullName>
    </recommendedName>
</protein>
<reference evidence="2 3" key="1">
    <citation type="submission" date="2018-03" db="EMBL/GenBank/DDBJ databases">
        <title>Draft genome of Deinococcus sp. OD32.</title>
        <authorList>
            <person name="Wang X.-P."/>
            <person name="Du Z.-J."/>
        </authorList>
    </citation>
    <scope>NUCLEOTIDE SEQUENCE [LARGE SCALE GENOMIC DNA]</scope>
    <source>
        <strain evidence="2 3">OD32</strain>
    </source>
</reference>
<evidence type="ECO:0000259" key="1">
    <source>
        <dbReference type="Pfam" id="PF13274"/>
    </source>
</evidence>
<evidence type="ECO:0000313" key="3">
    <source>
        <dbReference type="Proteomes" id="UP000240317"/>
    </source>
</evidence>
<dbReference type="Proteomes" id="UP000240317">
    <property type="component" value="Unassembled WGS sequence"/>
</dbReference>
<dbReference type="InterPro" id="IPR025272">
    <property type="entry name" value="SocA_Panacea"/>
</dbReference>
<gene>
    <name evidence="2" type="ORF">C8263_15265</name>
</gene>
<sequence length="237" mass="26349">MHQKMLTSIRTPQQLPLQTFVMLPSEWRRILLVPGGEGMTTIAAAAAVLQQEFGAEGMKLQKILYYAQAAALVQRGLPLFSEEFQAWRHGPVNRDIWDGQVMPAPLPAADVELLRATWAKYGHLTAYELSDLSHEDAPWKDTRGDLPAGANCDRIISQEAMQAFYLGRELAKGPDGKWVHVPPTAAQWARAKAQLVIHRQARQGTLRGVDRRTFIDQQVIATQRLEGLAVSLPGMHG</sequence>
<dbReference type="Pfam" id="PF13274">
    <property type="entry name" value="SocA_Panacea"/>
    <property type="match status" value="1"/>
</dbReference>